<keyword evidence="3" id="KW-1185">Reference proteome</keyword>
<evidence type="ECO:0000313" key="1">
    <source>
        <dbReference type="EMBL" id="GMS83636.1"/>
    </source>
</evidence>
<proteinExistence type="predicted"/>
<protein>
    <submittedName>
        <fullName evidence="1">Uncharacterized protein</fullName>
    </submittedName>
</protein>
<dbReference type="EMBL" id="BTSX01000002">
    <property type="protein sequence ID" value="GMS83636.1"/>
    <property type="molecule type" value="Genomic_DNA"/>
</dbReference>
<feature type="non-terminal residue" evidence="1">
    <location>
        <position position="1"/>
    </location>
</feature>
<dbReference type="EMBL" id="BTSX01000058">
    <property type="protein sequence ID" value="GMT08311.1"/>
    <property type="molecule type" value="Genomic_DNA"/>
</dbReference>
<name>A0AAV5SJY1_9BILA</name>
<organism evidence="1 3">
    <name type="scientific">Pristionchus entomophagus</name>
    <dbReference type="NCBI Taxonomy" id="358040"/>
    <lineage>
        <taxon>Eukaryota</taxon>
        <taxon>Metazoa</taxon>
        <taxon>Ecdysozoa</taxon>
        <taxon>Nematoda</taxon>
        <taxon>Chromadorea</taxon>
        <taxon>Rhabditida</taxon>
        <taxon>Rhabditina</taxon>
        <taxon>Diplogasteromorpha</taxon>
        <taxon>Diplogasteroidea</taxon>
        <taxon>Neodiplogasteridae</taxon>
        <taxon>Pristionchus</taxon>
    </lineage>
</organism>
<sequence>SFSIDTVVSRVMFVYFTNRVHYTKCTLEIGQDCPLQEMLRSATIKARRPAQLCRLFSCDTTWGNVKEVDLHETGQSALKSFHTTRANRLNFIVDYVNTVPEEHRPTPFDLNVAKI</sequence>
<evidence type="ECO:0000313" key="3">
    <source>
        <dbReference type="Proteomes" id="UP001432027"/>
    </source>
</evidence>
<dbReference type="AlphaFoldDB" id="A0AAV5SJY1"/>
<dbReference type="Proteomes" id="UP001432027">
    <property type="component" value="Unassembled WGS sequence"/>
</dbReference>
<evidence type="ECO:0000313" key="2">
    <source>
        <dbReference type="EMBL" id="GMT08311.1"/>
    </source>
</evidence>
<reference evidence="1" key="1">
    <citation type="submission" date="2023-10" db="EMBL/GenBank/DDBJ databases">
        <title>Genome assembly of Pristionchus species.</title>
        <authorList>
            <person name="Yoshida K."/>
            <person name="Sommer R.J."/>
        </authorList>
    </citation>
    <scope>NUCLEOTIDE SEQUENCE</scope>
    <source>
        <strain evidence="1">RS0144</strain>
    </source>
</reference>
<feature type="non-terminal residue" evidence="1">
    <location>
        <position position="115"/>
    </location>
</feature>
<gene>
    <name evidence="2" type="ORF">PENTCL1PPCAC_30485</name>
    <name evidence="1" type="ORF">PENTCL1PPCAC_5811</name>
</gene>
<accession>A0AAV5SJY1</accession>
<comment type="caution">
    <text evidence="1">The sequence shown here is derived from an EMBL/GenBank/DDBJ whole genome shotgun (WGS) entry which is preliminary data.</text>
</comment>